<accession>A0A9P8NYG7</accession>
<gene>
    <name evidence="3" type="ORF">OGAPHI_005970</name>
</gene>
<feature type="transmembrane region" description="Helical" evidence="2">
    <location>
        <begin position="26"/>
        <end position="43"/>
    </location>
</feature>
<keyword evidence="2" id="KW-0812">Transmembrane</keyword>
<feature type="coiled-coil region" evidence="1">
    <location>
        <begin position="194"/>
        <end position="221"/>
    </location>
</feature>
<reference evidence="3" key="1">
    <citation type="journal article" date="2021" name="Open Biol.">
        <title>Shared evolutionary footprints suggest mitochondrial oxidative damage underlies multiple complex I losses in fungi.</title>
        <authorList>
            <person name="Schikora-Tamarit M.A."/>
            <person name="Marcet-Houben M."/>
            <person name="Nosek J."/>
            <person name="Gabaldon T."/>
        </authorList>
    </citation>
    <scope>NUCLEOTIDE SEQUENCE</scope>
    <source>
        <strain evidence="3">CBS6075</strain>
    </source>
</reference>
<evidence type="ECO:0000256" key="2">
    <source>
        <dbReference type="SAM" id="Phobius"/>
    </source>
</evidence>
<keyword evidence="2" id="KW-1133">Transmembrane helix</keyword>
<dbReference type="Proteomes" id="UP000769157">
    <property type="component" value="Unassembled WGS sequence"/>
</dbReference>
<evidence type="ECO:0000313" key="4">
    <source>
        <dbReference type="Proteomes" id="UP000769157"/>
    </source>
</evidence>
<dbReference type="OrthoDB" id="10633953at2759"/>
<comment type="caution">
    <text evidence="3">The sequence shown here is derived from an EMBL/GenBank/DDBJ whole genome shotgun (WGS) entry which is preliminary data.</text>
</comment>
<reference evidence="3" key="2">
    <citation type="submission" date="2021-01" db="EMBL/GenBank/DDBJ databases">
        <authorList>
            <person name="Schikora-Tamarit M.A."/>
        </authorList>
    </citation>
    <scope>NUCLEOTIDE SEQUENCE</scope>
    <source>
        <strain evidence="3">CBS6075</strain>
    </source>
</reference>
<sequence length="262" mass="29613">MSLSSSSSLGPMEDSTVHLDRRENRGAVNGLVLLTSVLISFAIKNHLHVSLTNPFSVNLLILCSVGSLLYLYYQSLPLDSGRLAHKIGALLTKLGRVFSLVRLGILHIVMLILVVSALICNETRFLYFLLPLVIVWVVDMDPTEVQRGEISSVMELRLQDIETEINSLKLGFLRRQHTASIQDRSLEYGLEKLQQDWEIKLRNSNAQIVKLQAQIGDLKKQSVPTSNGWIYKGTKVVMKSIMSKNQINALRYVRQLLRESER</sequence>
<organism evidence="3 4">
    <name type="scientific">Ogataea philodendri</name>
    <dbReference type="NCBI Taxonomy" id="1378263"/>
    <lineage>
        <taxon>Eukaryota</taxon>
        <taxon>Fungi</taxon>
        <taxon>Dikarya</taxon>
        <taxon>Ascomycota</taxon>
        <taxon>Saccharomycotina</taxon>
        <taxon>Pichiomycetes</taxon>
        <taxon>Pichiales</taxon>
        <taxon>Pichiaceae</taxon>
        <taxon>Ogataea</taxon>
    </lineage>
</organism>
<evidence type="ECO:0000313" key="3">
    <source>
        <dbReference type="EMBL" id="KAH3661792.1"/>
    </source>
</evidence>
<evidence type="ECO:0000256" key="1">
    <source>
        <dbReference type="SAM" id="Coils"/>
    </source>
</evidence>
<dbReference type="GeneID" id="70237934"/>
<dbReference type="EMBL" id="JAEUBE010000414">
    <property type="protein sequence ID" value="KAH3661792.1"/>
    <property type="molecule type" value="Genomic_DNA"/>
</dbReference>
<dbReference type="AlphaFoldDB" id="A0A9P8NYG7"/>
<keyword evidence="2" id="KW-0472">Membrane</keyword>
<proteinExistence type="predicted"/>
<name>A0A9P8NYG7_9ASCO</name>
<keyword evidence="1" id="KW-0175">Coiled coil</keyword>
<feature type="transmembrane region" description="Helical" evidence="2">
    <location>
        <begin position="94"/>
        <end position="119"/>
    </location>
</feature>
<feature type="transmembrane region" description="Helical" evidence="2">
    <location>
        <begin position="55"/>
        <end position="73"/>
    </location>
</feature>
<keyword evidence="4" id="KW-1185">Reference proteome</keyword>
<protein>
    <submittedName>
        <fullName evidence="3">Uncharacterized protein</fullName>
    </submittedName>
</protein>
<dbReference type="RefSeq" id="XP_046058896.1">
    <property type="nucleotide sequence ID" value="XM_046207209.1"/>
</dbReference>